<evidence type="ECO:0000256" key="7">
    <source>
        <dbReference type="SAM" id="Phobius"/>
    </source>
</evidence>
<proteinExistence type="predicted"/>
<dbReference type="InterPro" id="IPR039421">
    <property type="entry name" value="Type_1_exporter"/>
</dbReference>
<evidence type="ECO:0000256" key="6">
    <source>
        <dbReference type="ARBA" id="ARBA00023136"/>
    </source>
</evidence>
<dbReference type="PANTHER" id="PTHR43394">
    <property type="entry name" value="ATP-DEPENDENT PERMEASE MDL1, MITOCHONDRIAL"/>
    <property type="match status" value="1"/>
</dbReference>
<dbReference type="GO" id="GO:0005524">
    <property type="term" value="F:ATP binding"/>
    <property type="evidence" value="ECO:0007669"/>
    <property type="project" value="UniProtKB-KW"/>
</dbReference>
<dbReference type="GO" id="GO:0016887">
    <property type="term" value="F:ATP hydrolysis activity"/>
    <property type="evidence" value="ECO:0007669"/>
    <property type="project" value="InterPro"/>
</dbReference>
<evidence type="ECO:0000256" key="1">
    <source>
        <dbReference type="ARBA" id="ARBA00004651"/>
    </source>
</evidence>
<keyword evidence="11" id="KW-1185">Reference proteome</keyword>
<dbReference type="PROSITE" id="PS50893">
    <property type="entry name" value="ABC_TRANSPORTER_2"/>
    <property type="match status" value="1"/>
</dbReference>
<dbReference type="SMART" id="SM00382">
    <property type="entry name" value="AAA"/>
    <property type="match status" value="1"/>
</dbReference>
<organism evidence="10 11">
    <name type="scientific">Micromonospora humi</name>
    <dbReference type="NCBI Taxonomy" id="745366"/>
    <lineage>
        <taxon>Bacteria</taxon>
        <taxon>Bacillati</taxon>
        <taxon>Actinomycetota</taxon>
        <taxon>Actinomycetes</taxon>
        <taxon>Micromonosporales</taxon>
        <taxon>Micromonosporaceae</taxon>
        <taxon>Micromonospora</taxon>
    </lineage>
</organism>
<protein>
    <submittedName>
        <fullName evidence="10">ATP-binding cassette, subfamily B</fullName>
    </submittedName>
</protein>
<evidence type="ECO:0000256" key="2">
    <source>
        <dbReference type="ARBA" id="ARBA00022692"/>
    </source>
</evidence>
<dbReference type="InterPro" id="IPR003439">
    <property type="entry name" value="ABC_transporter-like_ATP-bd"/>
</dbReference>
<dbReference type="STRING" id="745366.GA0070213_11870"/>
<dbReference type="InterPro" id="IPR011527">
    <property type="entry name" value="ABC1_TM_dom"/>
</dbReference>
<evidence type="ECO:0000313" key="10">
    <source>
        <dbReference type="EMBL" id="SCG77498.1"/>
    </source>
</evidence>
<accession>A0A1C5K409</accession>
<evidence type="ECO:0000256" key="5">
    <source>
        <dbReference type="ARBA" id="ARBA00022989"/>
    </source>
</evidence>
<feature type="transmembrane region" description="Helical" evidence="7">
    <location>
        <begin position="269"/>
        <end position="291"/>
    </location>
</feature>
<comment type="subcellular location">
    <subcellularLocation>
        <location evidence="1">Cell membrane</location>
        <topology evidence="1">Multi-pass membrane protein</topology>
    </subcellularLocation>
</comment>
<dbReference type="Proteomes" id="UP000199360">
    <property type="component" value="Unassembled WGS sequence"/>
</dbReference>
<feature type="transmembrane region" description="Helical" evidence="7">
    <location>
        <begin position="174"/>
        <end position="198"/>
    </location>
</feature>
<dbReference type="SUPFAM" id="SSF90123">
    <property type="entry name" value="ABC transporter transmembrane region"/>
    <property type="match status" value="1"/>
</dbReference>
<keyword evidence="6 7" id="KW-0472">Membrane</keyword>
<dbReference type="GO" id="GO:0005886">
    <property type="term" value="C:plasma membrane"/>
    <property type="evidence" value="ECO:0007669"/>
    <property type="project" value="UniProtKB-SubCell"/>
</dbReference>
<dbReference type="RefSeq" id="WP_245716572.1">
    <property type="nucleotide sequence ID" value="NZ_FMDM01000018.1"/>
</dbReference>
<dbReference type="Gene3D" id="3.40.50.300">
    <property type="entry name" value="P-loop containing nucleotide triphosphate hydrolases"/>
    <property type="match status" value="1"/>
</dbReference>
<evidence type="ECO:0000259" key="9">
    <source>
        <dbReference type="PROSITE" id="PS50929"/>
    </source>
</evidence>
<keyword evidence="3" id="KW-0547">Nucleotide-binding</keyword>
<keyword evidence="2 7" id="KW-0812">Transmembrane</keyword>
<reference evidence="11" key="1">
    <citation type="submission" date="2016-06" db="EMBL/GenBank/DDBJ databases">
        <authorList>
            <person name="Varghese N."/>
            <person name="Submissions Spin"/>
        </authorList>
    </citation>
    <scope>NUCLEOTIDE SEQUENCE [LARGE SCALE GENOMIC DNA]</scope>
    <source>
        <strain evidence="11">DSM 45647</strain>
    </source>
</reference>
<dbReference type="PROSITE" id="PS00211">
    <property type="entry name" value="ABC_TRANSPORTER_1"/>
    <property type="match status" value="1"/>
</dbReference>
<evidence type="ECO:0000256" key="4">
    <source>
        <dbReference type="ARBA" id="ARBA00022840"/>
    </source>
</evidence>
<dbReference type="Pfam" id="PF00005">
    <property type="entry name" value="ABC_tran"/>
    <property type="match status" value="1"/>
</dbReference>
<dbReference type="PROSITE" id="PS50929">
    <property type="entry name" value="ABC_TM1F"/>
    <property type="match status" value="1"/>
</dbReference>
<feature type="transmembrane region" description="Helical" evidence="7">
    <location>
        <begin position="80"/>
        <end position="98"/>
    </location>
</feature>
<gene>
    <name evidence="10" type="ORF">GA0070213_11870</name>
</gene>
<keyword evidence="4 10" id="KW-0067">ATP-binding</keyword>
<dbReference type="PANTHER" id="PTHR43394:SF1">
    <property type="entry name" value="ATP-BINDING CASSETTE SUB-FAMILY B MEMBER 10, MITOCHONDRIAL"/>
    <property type="match status" value="1"/>
</dbReference>
<feature type="transmembrane region" description="Helical" evidence="7">
    <location>
        <begin position="45"/>
        <end position="68"/>
    </location>
</feature>
<evidence type="ECO:0000259" key="8">
    <source>
        <dbReference type="PROSITE" id="PS50893"/>
    </source>
</evidence>
<dbReference type="InterPro" id="IPR017871">
    <property type="entry name" value="ABC_transporter-like_CS"/>
</dbReference>
<evidence type="ECO:0000313" key="11">
    <source>
        <dbReference type="Proteomes" id="UP000199360"/>
    </source>
</evidence>
<feature type="domain" description="ABC transmembrane type-1" evidence="9">
    <location>
        <begin position="44"/>
        <end position="330"/>
    </location>
</feature>
<dbReference type="InterPro" id="IPR036640">
    <property type="entry name" value="ABC1_TM_sf"/>
</dbReference>
<dbReference type="GO" id="GO:0015421">
    <property type="term" value="F:ABC-type oligopeptide transporter activity"/>
    <property type="evidence" value="ECO:0007669"/>
    <property type="project" value="TreeGrafter"/>
</dbReference>
<evidence type="ECO:0000256" key="3">
    <source>
        <dbReference type="ARBA" id="ARBA00022741"/>
    </source>
</evidence>
<name>A0A1C5K409_9ACTN</name>
<dbReference type="AlphaFoldDB" id="A0A1C5K409"/>
<dbReference type="SUPFAM" id="SSF52540">
    <property type="entry name" value="P-loop containing nucleoside triphosphate hydrolases"/>
    <property type="match status" value="1"/>
</dbReference>
<sequence length="631" mass="68648">MTRPTLRRRSWRRARPGRPAAGALWRAAIGATALAARSSPPVLAAVLLLALLSGALPIAAAWLTKLVLDRIVDHQPGTADLIGLALGLAGASLIVAVLPHPLRYLHAELGRRIARTAQDQLYRAVNDFTGLARFEDPRFLDRLQLAQQAGAGTPEQLVAGTANLLRGVAVVSGFLGSLVTISPTMAVAVSLGAVPVLLAELWLSRRRAETALQVSPYDRREFFYRNLLTSLQAAKEIRLFGIGDFLRDRMRTERTRSDRARRSMDRREALSQTLLGLLGAGIAGAGLIWVVQAAGAGRLTIGDVPMFVAALAAVQGGLAGLVTDVTTTHHNLLLFTHYQAVVNTGPDLPAPGRPVVAPPLRTGIELDDVWFRYDDDQPWVLRGVTLTVRHGEALALVGANGAGKSTLVKLLCRFYDPTRGAIRWDGVDLRDIPATELRRRIGATFQDYMHYDLTGAENIGLGDLSTLPERARIENAARLAGIHDTLRNLPHGYDTLLSRTFMSGEENDTVRVGMTLSGGQWQRLALARAFLRNRCDLLILDEPSAGLDPDAEAEIHDAMREHRAGRTTLLITHRLGAVRDADLIVVLRDGRVAETGRHADLLAADTHYARMFVRQASGYREPEPALPQATE</sequence>
<dbReference type="Gene3D" id="1.20.1560.10">
    <property type="entry name" value="ABC transporter type 1, transmembrane domain"/>
    <property type="match status" value="1"/>
</dbReference>
<dbReference type="InterPro" id="IPR027417">
    <property type="entry name" value="P-loop_NTPase"/>
</dbReference>
<dbReference type="InterPro" id="IPR003593">
    <property type="entry name" value="AAA+_ATPase"/>
</dbReference>
<feature type="domain" description="ABC transporter" evidence="8">
    <location>
        <begin position="364"/>
        <end position="614"/>
    </location>
</feature>
<keyword evidence="5 7" id="KW-1133">Transmembrane helix</keyword>
<dbReference type="EMBL" id="FMDM01000018">
    <property type="protein sequence ID" value="SCG77498.1"/>
    <property type="molecule type" value="Genomic_DNA"/>
</dbReference>